<dbReference type="Gene3D" id="1.20.1640.10">
    <property type="entry name" value="Multidrug efflux transporter AcrB transmembrane domain"/>
    <property type="match status" value="4"/>
</dbReference>
<feature type="transmembrane region" description="Helical" evidence="1">
    <location>
        <begin position="405"/>
        <end position="428"/>
    </location>
</feature>
<evidence type="ECO:0000313" key="2">
    <source>
        <dbReference type="EMBL" id="MCA9386491.1"/>
    </source>
</evidence>
<dbReference type="Pfam" id="PF00873">
    <property type="entry name" value="ACR_tran"/>
    <property type="match status" value="3"/>
</dbReference>
<feature type="transmembrane region" description="Helical" evidence="1">
    <location>
        <begin position="378"/>
        <end position="398"/>
    </location>
</feature>
<feature type="transmembrane region" description="Helical" evidence="1">
    <location>
        <begin position="750"/>
        <end position="768"/>
    </location>
</feature>
<feature type="transmembrane region" description="Helical" evidence="1">
    <location>
        <begin position="281"/>
        <end position="308"/>
    </location>
</feature>
<proteinExistence type="predicted"/>
<sequence length="891" mass="98056">MEQKGFITKISSGSVKRFRTTVIAFILILVFGAITYTSLLPREGFPALEFPTIFVQTIYPVGDKSKVEDDITKPVALLAQDVESVESVSSISADSFSFITISYKTGTNISDAEKELNNLIDSNLLIPEQVNVNVIALKPNTIDGENELLLAVTSRTKSLVQLQSDAQEVSNILSTLNEVKQSQIIKIYDNVFNPITGVTEETQITFNRYGEKKNSDIEINNSVLIGLQKNEDISSVKFSEAINKKIEDITSSREITNTQIVTVYDEAVGLNQQIASLESNAVSALFIVALTLFLFVSWRASIVAVLFIPTVMAASFITMLLLGVSLNVISLFALILVLGLLVDDAIVIVESIDYHKRQGRKGIHAVEAALENVGKADLVGTVTTILVFFPMLFIIGFLGDIIKDVPITVIITLFWSLTIAITIVPLLSNVLIPSKHKKTPIYWILNATNEMFLFYGKVTSLFVRLYVKRWYLSLVVIIISIGFVGFGGFLASTLQFVDFPPQKDSNSISVNISFLPNTPLSEQEVIVKQTEDIVLSEYQEYVEKVTYPQLGRNFNGGESAMAIYELTPMSERSVTSVKIANTLEDEIKSIKTAEVSIAADQMGGPPAAEFQSQIQLYGSDITTLNNAAEKISDYIQTIEFPTDVKVVESRIGNEESIAKLNGSRYISIETKLEGEVDDASIRFVADQVKEEFNEDRLQELGLQSDALGDDRGFATEIFESVISAGVALLGSFIIIYIFLVIVFNSFTQAILIMLAIPFSFVGLFGGLSLTNNPISFFVIIGMIALVGIVVNNTVMLLDFANQHTQLGYTPADAIVEAVKLRFRPLLTTSATTILGLIPLALSEPLWESLAVAIIFGLMSSTFLVVLSFPAYYVLVENSKLFVKKITTRIFK</sequence>
<reference evidence="2" key="2">
    <citation type="journal article" date="2021" name="Microbiome">
        <title>Successional dynamics and alternative stable states in a saline activated sludge microbial community over 9 years.</title>
        <authorList>
            <person name="Wang Y."/>
            <person name="Ye J."/>
            <person name="Ju F."/>
            <person name="Liu L."/>
            <person name="Boyd J.A."/>
            <person name="Deng Y."/>
            <person name="Parks D.H."/>
            <person name="Jiang X."/>
            <person name="Yin X."/>
            <person name="Woodcroft B.J."/>
            <person name="Tyson G.W."/>
            <person name="Hugenholtz P."/>
            <person name="Polz M.F."/>
            <person name="Zhang T."/>
        </authorList>
    </citation>
    <scope>NUCLEOTIDE SEQUENCE</scope>
    <source>
        <strain evidence="2">HKST-UBA09</strain>
    </source>
</reference>
<feature type="transmembrane region" description="Helical" evidence="1">
    <location>
        <begin position="721"/>
        <end position="743"/>
    </location>
</feature>
<dbReference type="EMBL" id="JAGQLF010000003">
    <property type="protein sequence ID" value="MCA9386491.1"/>
    <property type="molecule type" value="Genomic_DNA"/>
</dbReference>
<evidence type="ECO:0000313" key="3">
    <source>
        <dbReference type="Proteomes" id="UP000714915"/>
    </source>
</evidence>
<reference evidence="2" key="1">
    <citation type="submission" date="2020-04" db="EMBL/GenBank/DDBJ databases">
        <authorList>
            <person name="Zhang T."/>
        </authorList>
    </citation>
    <scope>NUCLEOTIDE SEQUENCE</scope>
    <source>
        <strain evidence="2">HKST-UBA09</strain>
    </source>
</reference>
<dbReference type="Gene3D" id="3.30.70.1320">
    <property type="entry name" value="Multidrug efflux transporter AcrB pore domain like"/>
    <property type="match status" value="2"/>
</dbReference>
<dbReference type="AlphaFoldDB" id="A0A955L9U9"/>
<evidence type="ECO:0000256" key="1">
    <source>
        <dbReference type="SAM" id="Phobius"/>
    </source>
</evidence>
<dbReference type="InterPro" id="IPR001036">
    <property type="entry name" value="Acrflvin-R"/>
</dbReference>
<protein>
    <submittedName>
        <fullName evidence="2">Efflux RND transporter permease subunit</fullName>
    </submittedName>
</protein>
<dbReference type="PANTHER" id="PTHR32063">
    <property type="match status" value="1"/>
</dbReference>
<feature type="transmembrane region" description="Helical" evidence="1">
    <location>
        <begin position="825"/>
        <end position="842"/>
    </location>
</feature>
<keyword evidence="1" id="KW-0812">Transmembrane</keyword>
<keyword evidence="1" id="KW-1133">Transmembrane helix</keyword>
<name>A0A955L9U9_9BACT</name>
<feature type="transmembrane region" description="Helical" evidence="1">
    <location>
        <begin position="440"/>
        <end position="458"/>
    </location>
</feature>
<feature type="transmembrane region" description="Helical" evidence="1">
    <location>
        <begin position="848"/>
        <end position="874"/>
    </location>
</feature>
<dbReference type="PANTHER" id="PTHR32063:SF0">
    <property type="entry name" value="SWARMING MOTILITY PROTEIN SWRC"/>
    <property type="match status" value="1"/>
</dbReference>
<feature type="transmembrane region" description="Helical" evidence="1">
    <location>
        <begin position="470"/>
        <end position="491"/>
    </location>
</feature>
<keyword evidence="1" id="KW-0472">Membrane</keyword>
<dbReference type="SUPFAM" id="SSF82693">
    <property type="entry name" value="Multidrug efflux transporter AcrB pore domain, PN1, PN2, PC1 and PC2 subdomains"/>
    <property type="match status" value="1"/>
</dbReference>
<dbReference type="Gene3D" id="3.30.70.1440">
    <property type="entry name" value="Multidrug efflux transporter AcrB pore domain"/>
    <property type="match status" value="1"/>
</dbReference>
<dbReference type="Proteomes" id="UP000714915">
    <property type="component" value="Unassembled WGS sequence"/>
</dbReference>
<feature type="transmembrane region" description="Helical" evidence="1">
    <location>
        <begin position="774"/>
        <end position="797"/>
    </location>
</feature>
<dbReference type="Gene3D" id="3.30.70.1430">
    <property type="entry name" value="Multidrug efflux transporter AcrB pore domain"/>
    <property type="match status" value="2"/>
</dbReference>
<dbReference type="GO" id="GO:0005886">
    <property type="term" value="C:plasma membrane"/>
    <property type="evidence" value="ECO:0007669"/>
    <property type="project" value="TreeGrafter"/>
</dbReference>
<feature type="transmembrane region" description="Helical" evidence="1">
    <location>
        <begin position="21"/>
        <end position="39"/>
    </location>
</feature>
<gene>
    <name evidence="2" type="ORF">KC669_00485</name>
</gene>
<organism evidence="2 3">
    <name type="scientific">Candidatus Dojkabacteria bacterium</name>
    <dbReference type="NCBI Taxonomy" id="2099670"/>
    <lineage>
        <taxon>Bacteria</taxon>
        <taxon>Candidatus Dojkabacteria</taxon>
    </lineage>
</organism>
<accession>A0A955L9U9</accession>
<feature type="transmembrane region" description="Helical" evidence="1">
    <location>
        <begin position="320"/>
        <end position="342"/>
    </location>
</feature>
<dbReference type="SUPFAM" id="SSF82866">
    <property type="entry name" value="Multidrug efflux transporter AcrB transmembrane domain"/>
    <property type="match status" value="2"/>
</dbReference>
<comment type="caution">
    <text evidence="2">The sequence shown here is derived from an EMBL/GenBank/DDBJ whole genome shotgun (WGS) entry which is preliminary data.</text>
</comment>
<dbReference type="GO" id="GO:0042910">
    <property type="term" value="F:xenobiotic transmembrane transporter activity"/>
    <property type="evidence" value="ECO:0007669"/>
    <property type="project" value="TreeGrafter"/>
</dbReference>